<dbReference type="AlphaFoldDB" id="A0A834T9T0"/>
<feature type="region of interest" description="Disordered" evidence="1">
    <location>
        <begin position="1"/>
        <end position="20"/>
    </location>
</feature>
<evidence type="ECO:0000313" key="2">
    <source>
        <dbReference type="EMBL" id="KAF7816902.1"/>
    </source>
</evidence>
<accession>A0A834T9T0</accession>
<gene>
    <name evidence="2" type="ORF">G2W53_030871</name>
</gene>
<comment type="caution">
    <text evidence="2">The sequence shown here is derived from an EMBL/GenBank/DDBJ whole genome shotgun (WGS) entry which is preliminary data.</text>
</comment>
<reference evidence="2" key="1">
    <citation type="submission" date="2020-09" db="EMBL/GenBank/DDBJ databases">
        <title>Genome-Enabled Discovery of Anthraquinone Biosynthesis in Senna tora.</title>
        <authorList>
            <person name="Kang S.-H."/>
            <person name="Pandey R.P."/>
            <person name="Lee C.-M."/>
            <person name="Sim J.-S."/>
            <person name="Jeong J.-T."/>
            <person name="Choi B.-S."/>
            <person name="Jung M."/>
            <person name="Ginzburg D."/>
            <person name="Zhao K."/>
            <person name="Won S.Y."/>
            <person name="Oh T.-J."/>
            <person name="Yu Y."/>
            <person name="Kim N.-H."/>
            <person name="Lee O.R."/>
            <person name="Lee T.-H."/>
            <person name="Bashyal P."/>
            <person name="Kim T.-S."/>
            <person name="Lee W.-H."/>
            <person name="Kawkins C."/>
            <person name="Kim C.-K."/>
            <person name="Kim J.S."/>
            <person name="Ahn B.O."/>
            <person name="Rhee S.Y."/>
            <person name="Sohng J.K."/>
        </authorList>
    </citation>
    <scope>NUCLEOTIDE SEQUENCE</scope>
    <source>
        <tissue evidence="2">Leaf</tissue>
    </source>
</reference>
<protein>
    <submittedName>
        <fullName evidence="2">Uncharacterized protein</fullName>
    </submittedName>
</protein>
<dbReference type="EMBL" id="JAAIUW010000009">
    <property type="protein sequence ID" value="KAF7816902.1"/>
    <property type="molecule type" value="Genomic_DNA"/>
</dbReference>
<keyword evidence="3" id="KW-1185">Reference proteome</keyword>
<name>A0A834T9T0_9FABA</name>
<proteinExistence type="predicted"/>
<evidence type="ECO:0000256" key="1">
    <source>
        <dbReference type="SAM" id="MobiDB-lite"/>
    </source>
</evidence>
<dbReference type="Proteomes" id="UP000634136">
    <property type="component" value="Unassembled WGS sequence"/>
</dbReference>
<organism evidence="2 3">
    <name type="scientific">Senna tora</name>
    <dbReference type="NCBI Taxonomy" id="362788"/>
    <lineage>
        <taxon>Eukaryota</taxon>
        <taxon>Viridiplantae</taxon>
        <taxon>Streptophyta</taxon>
        <taxon>Embryophyta</taxon>
        <taxon>Tracheophyta</taxon>
        <taxon>Spermatophyta</taxon>
        <taxon>Magnoliopsida</taxon>
        <taxon>eudicotyledons</taxon>
        <taxon>Gunneridae</taxon>
        <taxon>Pentapetalae</taxon>
        <taxon>rosids</taxon>
        <taxon>fabids</taxon>
        <taxon>Fabales</taxon>
        <taxon>Fabaceae</taxon>
        <taxon>Caesalpinioideae</taxon>
        <taxon>Cassia clade</taxon>
        <taxon>Senna</taxon>
    </lineage>
</organism>
<evidence type="ECO:0000313" key="3">
    <source>
        <dbReference type="Proteomes" id="UP000634136"/>
    </source>
</evidence>
<sequence>MAHGSTQWPSNLNHGATYKL</sequence>
<feature type="compositionally biased region" description="Polar residues" evidence="1">
    <location>
        <begin position="1"/>
        <end position="14"/>
    </location>
</feature>